<dbReference type="SUPFAM" id="SSF52833">
    <property type="entry name" value="Thioredoxin-like"/>
    <property type="match status" value="1"/>
</dbReference>
<comment type="similarity">
    <text evidence="1">Belongs to the glutaredoxin family. CPYC subfamily.</text>
</comment>
<evidence type="ECO:0000256" key="3">
    <source>
        <dbReference type="ARBA" id="ARBA00022982"/>
    </source>
</evidence>
<dbReference type="InterPro" id="IPR011767">
    <property type="entry name" value="GLR_AS"/>
</dbReference>
<dbReference type="PRINTS" id="PR00160">
    <property type="entry name" value="GLUTAREDOXIN"/>
</dbReference>
<dbReference type="PANTHER" id="PTHR45694">
    <property type="entry name" value="GLUTAREDOXIN 2"/>
    <property type="match status" value="1"/>
</dbReference>
<dbReference type="Pfam" id="PF00462">
    <property type="entry name" value="Glutaredoxin"/>
    <property type="match status" value="1"/>
</dbReference>
<accession>A0A1D1ZL30</accession>
<dbReference type="InterPro" id="IPR036249">
    <property type="entry name" value="Thioredoxin-like_sf"/>
</dbReference>
<keyword evidence="4" id="KW-1015">Disulfide bond</keyword>
<dbReference type="GO" id="GO:0005737">
    <property type="term" value="C:cytoplasm"/>
    <property type="evidence" value="ECO:0007669"/>
    <property type="project" value="TreeGrafter"/>
</dbReference>
<keyword evidence="3" id="KW-0249">Electron transport</keyword>
<gene>
    <name evidence="8" type="primary">GRX1</name>
    <name evidence="8" type="ORF">g.39090</name>
</gene>
<keyword evidence="2" id="KW-0813">Transport</keyword>
<reference evidence="8" key="1">
    <citation type="submission" date="2015-07" db="EMBL/GenBank/DDBJ databases">
        <title>Transcriptome Assembly of Anthurium amnicola.</title>
        <authorList>
            <person name="Suzuki J."/>
        </authorList>
    </citation>
    <scope>NUCLEOTIDE SEQUENCE</scope>
</reference>
<protein>
    <submittedName>
        <fullName evidence="8">Glutaredoxin-1</fullName>
    </submittedName>
</protein>
<dbReference type="EMBL" id="GDJX01000256">
    <property type="protein sequence ID" value="JAT67680.1"/>
    <property type="molecule type" value="Transcribed_RNA"/>
</dbReference>
<feature type="domain" description="Glutaredoxin" evidence="7">
    <location>
        <begin position="27"/>
        <end position="92"/>
    </location>
</feature>
<dbReference type="InterPro" id="IPR002109">
    <property type="entry name" value="Glutaredoxin"/>
</dbReference>
<dbReference type="GO" id="GO:0015038">
    <property type="term" value="F:glutathione disulfide oxidoreductase activity"/>
    <property type="evidence" value="ECO:0007669"/>
    <property type="project" value="TreeGrafter"/>
</dbReference>
<name>A0A1D1ZL30_9ARAE</name>
<dbReference type="FunFam" id="3.40.30.10:FF:000093">
    <property type="entry name" value="Glutaredoxin 2"/>
    <property type="match status" value="1"/>
</dbReference>
<evidence type="ECO:0000256" key="2">
    <source>
        <dbReference type="ARBA" id="ARBA00022448"/>
    </source>
</evidence>
<dbReference type="NCBIfam" id="TIGR02180">
    <property type="entry name" value="GRX_euk"/>
    <property type="match status" value="1"/>
</dbReference>
<feature type="region of interest" description="Disordered" evidence="6">
    <location>
        <begin position="92"/>
        <end position="125"/>
    </location>
</feature>
<dbReference type="AlphaFoldDB" id="A0A1D1ZL30"/>
<dbReference type="InterPro" id="IPR011899">
    <property type="entry name" value="Glutaredoxin_euk/vir"/>
</dbReference>
<dbReference type="PANTHER" id="PTHR45694:SF18">
    <property type="entry name" value="GLUTAREDOXIN-1-RELATED"/>
    <property type="match status" value="1"/>
</dbReference>
<evidence type="ECO:0000256" key="6">
    <source>
        <dbReference type="SAM" id="MobiDB-lite"/>
    </source>
</evidence>
<feature type="compositionally biased region" description="Basic and acidic residues" evidence="6">
    <location>
        <begin position="106"/>
        <end position="118"/>
    </location>
</feature>
<evidence type="ECO:0000256" key="4">
    <source>
        <dbReference type="ARBA" id="ARBA00023157"/>
    </source>
</evidence>
<keyword evidence="5" id="KW-0676">Redox-active center</keyword>
<sequence length="125" mass="14010">MSAISQKSQESKTVGEYVEKLIQENPIMIFSKSYCPYCKKAKGIFETLNVKYKAIELDNNPDQFDGKDIQNYLKIKTKQGTVPNIFINSEHIGGSDDLSDANENGTLKEKLANPKKNSESQSTDI</sequence>
<dbReference type="Gene3D" id="3.40.30.10">
    <property type="entry name" value="Glutaredoxin"/>
    <property type="match status" value="1"/>
</dbReference>
<proteinExistence type="inferred from homology"/>
<dbReference type="GO" id="GO:0034599">
    <property type="term" value="P:cellular response to oxidative stress"/>
    <property type="evidence" value="ECO:0007669"/>
    <property type="project" value="TreeGrafter"/>
</dbReference>
<evidence type="ECO:0000256" key="5">
    <source>
        <dbReference type="ARBA" id="ARBA00023284"/>
    </source>
</evidence>
<evidence type="ECO:0000256" key="1">
    <source>
        <dbReference type="ARBA" id="ARBA00007190"/>
    </source>
</evidence>
<dbReference type="PROSITE" id="PS00195">
    <property type="entry name" value="GLUTAREDOXIN_1"/>
    <property type="match status" value="1"/>
</dbReference>
<dbReference type="CDD" id="cd03419">
    <property type="entry name" value="GRX_GRXh_1_2_like"/>
    <property type="match status" value="1"/>
</dbReference>
<dbReference type="PROSITE" id="PS51354">
    <property type="entry name" value="GLUTAREDOXIN_2"/>
    <property type="match status" value="1"/>
</dbReference>
<evidence type="ECO:0000313" key="8">
    <source>
        <dbReference type="EMBL" id="JAT67680.1"/>
    </source>
</evidence>
<evidence type="ECO:0000259" key="7">
    <source>
        <dbReference type="Pfam" id="PF00462"/>
    </source>
</evidence>
<dbReference type="InterPro" id="IPR014025">
    <property type="entry name" value="Glutaredoxin_subgr"/>
</dbReference>
<organism evidence="8">
    <name type="scientific">Anthurium amnicola</name>
    <dbReference type="NCBI Taxonomy" id="1678845"/>
    <lineage>
        <taxon>Eukaryota</taxon>
        <taxon>Viridiplantae</taxon>
        <taxon>Streptophyta</taxon>
        <taxon>Embryophyta</taxon>
        <taxon>Tracheophyta</taxon>
        <taxon>Spermatophyta</taxon>
        <taxon>Magnoliopsida</taxon>
        <taxon>Liliopsida</taxon>
        <taxon>Araceae</taxon>
        <taxon>Pothoideae</taxon>
        <taxon>Potheae</taxon>
        <taxon>Anthurium</taxon>
    </lineage>
</organism>